<dbReference type="RefSeq" id="WP_377053987.1">
    <property type="nucleotide sequence ID" value="NZ_JBHLVZ010000074.1"/>
</dbReference>
<dbReference type="SUPFAM" id="SSF56300">
    <property type="entry name" value="Metallo-dependent phosphatases"/>
    <property type="match status" value="1"/>
</dbReference>
<accession>A0ABV6IXD9</accession>
<dbReference type="InterPro" id="IPR024654">
    <property type="entry name" value="Calcineurin-like_PHP_lpxH"/>
</dbReference>
<comment type="similarity">
    <text evidence="1">Belongs to the metallophosphoesterase superfamily. YfcE family.</text>
</comment>
<keyword evidence="4" id="KW-1185">Reference proteome</keyword>
<evidence type="ECO:0000313" key="3">
    <source>
        <dbReference type="EMBL" id="MFC0387997.1"/>
    </source>
</evidence>
<evidence type="ECO:0000259" key="2">
    <source>
        <dbReference type="Pfam" id="PF12850"/>
    </source>
</evidence>
<organism evidence="3 4">
    <name type="scientific">Muricoccus vinaceus</name>
    <dbReference type="NCBI Taxonomy" id="424704"/>
    <lineage>
        <taxon>Bacteria</taxon>
        <taxon>Pseudomonadati</taxon>
        <taxon>Pseudomonadota</taxon>
        <taxon>Alphaproteobacteria</taxon>
        <taxon>Acetobacterales</taxon>
        <taxon>Roseomonadaceae</taxon>
        <taxon>Muricoccus</taxon>
    </lineage>
</organism>
<protein>
    <submittedName>
        <fullName evidence="3">Metallophosphoesterase family protein</fullName>
    </submittedName>
</protein>
<evidence type="ECO:0000313" key="4">
    <source>
        <dbReference type="Proteomes" id="UP001589789"/>
    </source>
</evidence>
<feature type="domain" description="Calcineurin-like phosphoesterase" evidence="2">
    <location>
        <begin position="2"/>
        <end position="131"/>
    </location>
</feature>
<evidence type="ECO:0000256" key="1">
    <source>
        <dbReference type="ARBA" id="ARBA00008950"/>
    </source>
</evidence>
<dbReference type="Proteomes" id="UP001589789">
    <property type="component" value="Unassembled WGS sequence"/>
</dbReference>
<dbReference type="Pfam" id="PF12850">
    <property type="entry name" value="Metallophos_2"/>
    <property type="match status" value="1"/>
</dbReference>
<comment type="caution">
    <text evidence="3">The sequence shown here is derived from an EMBL/GenBank/DDBJ whole genome shotgun (WGS) entry which is preliminary data.</text>
</comment>
<dbReference type="InterPro" id="IPR029052">
    <property type="entry name" value="Metallo-depent_PP-like"/>
</dbReference>
<gene>
    <name evidence="3" type="ORF">ACFFIC_20985</name>
</gene>
<dbReference type="Gene3D" id="3.60.21.10">
    <property type="match status" value="1"/>
</dbReference>
<proteinExistence type="inferred from homology"/>
<reference evidence="3 4" key="1">
    <citation type="submission" date="2024-09" db="EMBL/GenBank/DDBJ databases">
        <authorList>
            <person name="Sun Q."/>
            <person name="Mori K."/>
        </authorList>
    </citation>
    <scope>NUCLEOTIDE SEQUENCE [LARGE SCALE GENOMIC DNA]</scope>
    <source>
        <strain evidence="3 4">CCM 7468</strain>
    </source>
</reference>
<name>A0ABV6IXD9_9PROT</name>
<dbReference type="EMBL" id="JBHLVZ010000074">
    <property type="protein sequence ID" value="MFC0387997.1"/>
    <property type="molecule type" value="Genomic_DNA"/>
</dbReference>
<sequence length="171" mass="18484">MQTWFTADTHFGHGALRALLRRPFPSTAAMDAGLAEAWNAAVAAEDEVWHLGDFAVGHPDPAALLAALHGTKHLIAGNNDPEAVRALPGWASLRDYAELVVDGQALILCHYPLRSWNGQNKGTWNLHGHSHGRLKPLPRQFDVGVDARGYRPVRVQELRPARGGGARVAGA</sequence>